<evidence type="ECO:0008006" key="10">
    <source>
        <dbReference type="Google" id="ProtNLM"/>
    </source>
</evidence>
<evidence type="ECO:0000256" key="4">
    <source>
        <dbReference type="ARBA" id="ARBA00022759"/>
    </source>
</evidence>
<dbReference type="GO" id="GO:0016779">
    <property type="term" value="F:nucleotidyltransferase activity"/>
    <property type="evidence" value="ECO:0007669"/>
    <property type="project" value="UniProtKB-KW"/>
</dbReference>
<gene>
    <name evidence="8" type="ORF">NLI96_g3698</name>
</gene>
<evidence type="ECO:0000256" key="5">
    <source>
        <dbReference type="ARBA" id="ARBA00023268"/>
    </source>
</evidence>
<evidence type="ECO:0000259" key="7">
    <source>
        <dbReference type="Pfam" id="PF17919"/>
    </source>
</evidence>
<keyword evidence="2" id="KW-0548">Nucleotidyltransferase</keyword>
<dbReference type="PANTHER" id="PTHR37984">
    <property type="entry name" value="PROTEIN CBG26694"/>
    <property type="match status" value="1"/>
</dbReference>
<dbReference type="CDD" id="cd01647">
    <property type="entry name" value="RT_LTR"/>
    <property type="match status" value="1"/>
</dbReference>
<keyword evidence="4" id="KW-0255">Endonuclease</keyword>
<evidence type="ECO:0000313" key="8">
    <source>
        <dbReference type="EMBL" id="KAJ3487209.1"/>
    </source>
</evidence>
<sequence>MSNVIDLENQAIFEISFTARFLFRSRSEFRVDQDSAPTEDRIELSDAPKECHLNVSALSDPDSIHFPVSFIPISNSDLSTLSAVALIDSGSLYCFIDPAFVHSASLHTTSITPIPLRLFNSSKGQSITQVVHELPLCFPSSDIMPLTFYITPLDSTCSIVLGYSWLTHYNLGIDWVLRCITFPPLLQEEPPQTSTDAPACIVTAFATSALLSSTPPSISLVNAAAFLRASKLEGSNSFCILLSDLSISTSICKVLLEKDQPDLSNIPHEYYNFADVLSESQANTLALHHLYDLKINLDEGVSPLWELIYSLSQDELHALCEFIEENLCTGFIRPSCSLYGVPVLFVQKKDRSLQLCGDYRGLNKISKKDKYLLPLLSDLLDAPRKARLYTKIDLCHVYHLLVMPFGLSNVPAIFQWFMNDIFSDMVDVCVVIYLDNILVYSNDPAEHKHHVREVLCRLCKHGLYARADKCKFNTETVKYLGYILLPERLKMSSDKVCTILDWPEPHKVKDIQSFLSFCNFYHQFIEDYFKITVSLMRLTRKGTPRDFLESCWEAFDTLKQVFTSASVFAHWIPDSQIVVETDMFDYTLGAILSIFSADFDIYPIAFHSHTFIPPELNYDIHDKELLAIFETFKIWCHYLEGSALPMDVVTNYKNLTYFSTIKILTHHQACWSKYLFQFNLVVHFCPGRLGTKPDVLIHKWDIYAKGRNGGYAFANPQNLKPIFTQDQLSTSLCATILFFPVLHIVSLLDYDQLISAIHFSYSSDSLAPRILSTLLTSSASSDTPSTSAPALSASLSHWNLSSSNFFFLNRLIYIPNFADLCLCILHSKYDHILSDHLGQRLRRYVQDYIKSYTTCMQSKSQLYKPYSILQQLPIPPRPWDSISMDFIEPLPTSAGSNAILVVVDCLFKQAEFAYNNTPYASTGVSPFFANKGYHPTISIHSDCDIVSEQAYELITDLDELYQVLRQIIADSQRHYQDPANSCRALPPPSPVEIDGEEEFTPILLYDQTYSFLVVGSHL</sequence>
<dbReference type="InterPro" id="IPR043128">
    <property type="entry name" value="Rev_trsase/Diguanyl_cyclase"/>
</dbReference>
<keyword evidence="4" id="KW-0378">Hydrolase</keyword>
<reference evidence="8" key="1">
    <citation type="submission" date="2022-07" db="EMBL/GenBank/DDBJ databases">
        <title>Genome Sequence of Physisporinus lineatus.</title>
        <authorList>
            <person name="Buettner E."/>
        </authorList>
    </citation>
    <scope>NUCLEOTIDE SEQUENCE</scope>
    <source>
        <strain evidence="8">VT162</strain>
    </source>
</reference>
<keyword evidence="5" id="KW-0511">Multifunctional enzyme</keyword>
<dbReference type="EMBL" id="JANAWD010000098">
    <property type="protein sequence ID" value="KAJ3487209.1"/>
    <property type="molecule type" value="Genomic_DNA"/>
</dbReference>
<dbReference type="CDD" id="cd00303">
    <property type="entry name" value="retropepsin_like"/>
    <property type="match status" value="1"/>
</dbReference>
<dbReference type="PANTHER" id="PTHR37984:SF5">
    <property type="entry name" value="PROTEIN NYNRIN-LIKE"/>
    <property type="match status" value="1"/>
</dbReference>
<protein>
    <recommendedName>
        <fullName evidence="10">Reverse transcriptase domain-containing protein</fullName>
    </recommendedName>
</protein>
<keyword evidence="1" id="KW-0808">Transferase</keyword>
<dbReference type="GO" id="GO:0004519">
    <property type="term" value="F:endonuclease activity"/>
    <property type="evidence" value="ECO:0007669"/>
    <property type="project" value="UniProtKB-KW"/>
</dbReference>
<dbReference type="InterPro" id="IPR000477">
    <property type="entry name" value="RT_dom"/>
</dbReference>
<organism evidence="8 9">
    <name type="scientific">Meripilus lineatus</name>
    <dbReference type="NCBI Taxonomy" id="2056292"/>
    <lineage>
        <taxon>Eukaryota</taxon>
        <taxon>Fungi</taxon>
        <taxon>Dikarya</taxon>
        <taxon>Basidiomycota</taxon>
        <taxon>Agaricomycotina</taxon>
        <taxon>Agaricomycetes</taxon>
        <taxon>Polyporales</taxon>
        <taxon>Meripilaceae</taxon>
        <taxon>Meripilus</taxon>
    </lineage>
</organism>
<evidence type="ECO:0000256" key="3">
    <source>
        <dbReference type="ARBA" id="ARBA00022722"/>
    </source>
</evidence>
<comment type="caution">
    <text evidence="8">The sequence shown here is derived from an EMBL/GenBank/DDBJ whole genome shotgun (WGS) entry which is preliminary data.</text>
</comment>
<dbReference type="CDD" id="cd09274">
    <property type="entry name" value="RNase_HI_RT_Ty3"/>
    <property type="match status" value="1"/>
</dbReference>
<evidence type="ECO:0000259" key="6">
    <source>
        <dbReference type="Pfam" id="PF00078"/>
    </source>
</evidence>
<feature type="domain" description="Reverse transcriptase" evidence="6">
    <location>
        <begin position="398"/>
        <end position="484"/>
    </location>
</feature>
<dbReference type="AlphaFoldDB" id="A0AAD5V6A7"/>
<dbReference type="InterPro" id="IPR043502">
    <property type="entry name" value="DNA/RNA_pol_sf"/>
</dbReference>
<dbReference type="Proteomes" id="UP001212997">
    <property type="component" value="Unassembled WGS sequence"/>
</dbReference>
<keyword evidence="3" id="KW-0540">Nuclease</keyword>
<proteinExistence type="predicted"/>
<dbReference type="InterPro" id="IPR041577">
    <property type="entry name" value="RT_RNaseH_2"/>
</dbReference>
<name>A0AAD5V6A7_9APHY</name>
<evidence type="ECO:0000256" key="1">
    <source>
        <dbReference type="ARBA" id="ARBA00022679"/>
    </source>
</evidence>
<evidence type="ECO:0000313" key="9">
    <source>
        <dbReference type="Proteomes" id="UP001212997"/>
    </source>
</evidence>
<evidence type="ECO:0000256" key="2">
    <source>
        <dbReference type="ARBA" id="ARBA00022695"/>
    </source>
</evidence>
<dbReference type="Pfam" id="PF17919">
    <property type="entry name" value="RT_RNaseH_2"/>
    <property type="match status" value="1"/>
</dbReference>
<feature type="domain" description="Reverse transcriptase/retrotransposon-derived protein RNase H-like" evidence="7">
    <location>
        <begin position="549"/>
        <end position="642"/>
    </location>
</feature>
<dbReference type="Pfam" id="PF00078">
    <property type="entry name" value="RVT_1"/>
    <property type="match status" value="1"/>
</dbReference>
<dbReference type="FunFam" id="3.30.70.270:FF:000003">
    <property type="entry name" value="Transposon Ty3-G Gag-Pol polyprotein"/>
    <property type="match status" value="1"/>
</dbReference>
<dbReference type="Gene3D" id="3.30.70.270">
    <property type="match status" value="3"/>
</dbReference>
<dbReference type="Gene3D" id="2.40.70.10">
    <property type="entry name" value="Acid Proteases"/>
    <property type="match status" value="1"/>
</dbReference>
<accession>A0AAD5V6A7</accession>
<dbReference type="Gene3D" id="3.10.10.10">
    <property type="entry name" value="HIV Type 1 Reverse Transcriptase, subunit A, domain 1"/>
    <property type="match status" value="1"/>
</dbReference>
<keyword evidence="9" id="KW-1185">Reference proteome</keyword>
<dbReference type="SUPFAM" id="SSF56672">
    <property type="entry name" value="DNA/RNA polymerases"/>
    <property type="match status" value="1"/>
</dbReference>
<dbReference type="InterPro" id="IPR021109">
    <property type="entry name" value="Peptidase_aspartic_dom_sf"/>
</dbReference>
<dbReference type="FunFam" id="3.30.70.270:FF:000020">
    <property type="entry name" value="Transposon Tf2-6 polyprotein-like Protein"/>
    <property type="match status" value="1"/>
</dbReference>
<dbReference type="InterPro" id="IPR050951">
    <property type="entry name" value="Retrovirus_Pol_polyprotein"/>
</dbReference>